<dbReference type="Proteomes" id="UP000034112">
    <property type="component" value="Unassembled WGS sequence"/>
</dbReference>
<dbReference type="InterPro" id="IPR004827">
    <property type="entry name" value="bZIP"/>
</dbReference>
<name>A0A0F9XA79_TRIHA</name>
<keyword evidence="6" id="KW-0175">Coiled coil</keyword>
<keyword evidence="2" id="KW-0805">Transcription regulation</keyword>
<organism evidence="9 10">
    <name type="scientific">Trichoderma harzianum</name>
    <name type="common">Hypocrea lixii</name>
    <dbReference type="NCBI Taxonomy" id="5544"/>
    <lineage>
        <taxon>Eukaryota</taxon>
        <taxon>Fungi</taxon>
        <taxon>Dikarya</taxon>
        <taxon>Ascomycota</taxon>
        <taxon>Pezizomycotina</taxon>
        <taxon>Sordariomycetes</taxon>
        <taxon>Hypocreomycetidae</taxon>
        <taxon>Hypocreales</taxon>
        <taxon>Hypocreaceae</taxon>
        <taxon>Trichoderma</taxon>
    </lineage>
</organism>
<dbReference type="InterPro" id="IPR051027">
    <property type="entry name" value="bZIP_transcription_factors"/>
</dbReference>
<accession>A0A0F9XA79</accession>
<evidence type="ECO:0000256" key="2">
    <source>
        <dbReference type="ARBA" id="ARBA00023015"/>
    </source>
</evidence>
<feature type="domain" description="BZIP" evidence="8">
    <location>
        <begin position="139"/>
        <end position="202"/>
    </location>
</feature>
<evidence type="ECO:0000256" key="4">
    <source>
        <dbReference type="ARBA" id="ARBA00023163"/>
    </source>
</evidence>
<dbReference type="InterPro" id="IPR046347">
    <property type="entry name" value="bZIP_sf"/>
</dbReference>
<dbReference type="OMA" id="MRINERQ"/>
<dbReference type="OrthoDB" id="295274at2759"/>
<feature type="compositionally biased region" description="Basic residues" evidence="7">
    <location>
        <begin position="124"/>
        <end position="134"/>
    </location>
</feature>
<dbReference type="Pfam" id="PF00170">
    <property type="entry name" value="bZIP_1"/>
    <property type="match status" value="1"/>
</dbReference>
<dbReference type="PROSITE" id="PS00036">
    <property type="entry name" value="BZIP_BASIC"/>
    <property type="match status" value="1"/>
</dbReference>
<evidence type="ECO:0000256" key="5">
    <source>
        <dbReference type="ARBA" id="ARBA00023242"/>
    </source>
</evidence>
<gene>
    <name evidence="9" type="ORF">THAR02_10287</name>
</gene>
<dbReference type="GO" id="GO:0005634">
    <property type="term" value="C:nucleus"/>
    <property type="evidence" value="ECO:0007669"/>
    <property type="project" value="UniProtKB-SubCell"/>
</dbReference>
<reference evidence="10" key="1">
    <citation type="journal article" date="2015" name="Genome Announc.">
        <title>Draft whole-genome sequence of the biocontrol agent Trichoderma harzianum T6776.</title>
        <authorList>
            <person name="Baroncelli R."/>
            <person name="Piaggeschi G."/>
            <person name="Fiorini L."/>
            <person name="Bertolini E."/>
            <person name="Zapparata A."/>
            <person name="Pe M.E."/>
            <person name="Sarrocco S."/>
            <person name="Vannacci G."/>
        </authorList>
    </citation>
    <scope>NUCLEOTIDE SEQUENCE [LARGE SCALE GENOMIC DNA]</scope>
    <source>
        <strain evidence="10">T6776</strain>
    </source>
</reference>
<dbReference type="SMART" id="SM00338">
    <property type="entry name" value="BRLZ"/>
    <property type="match status" value="1"/>
</dbReference>
<evidence type="ECO:0000256" key="6">
    <source>
        <dbReference type="SAM" id="Coils"/>
    </source>
</evidence>
<dbReference type="PANTHER" id="PTHR19304">
    <property type="entry name" value="CYCLIC-AMP RESPONSE ELEMENT BINDING PROTEIN"/>
    <property type="match status" value="1"/>
</dbReference>
<keyword evidence="3" id="KW-0238">DNA-binding</keyword>
<comment type="caution">
    <text evidence="9">The sequence shown here is derived from an EMBL/GenBank/DDBJ whole genome shotgun (WGS) entry which is preliminary data.</text>
</comment>
<proteinExistence type="predicted"/>
<dbReference type="PRINTS" id="PR00043">
    <property type="entry name" value="LEUZIPPRJUN"/>
</dbReference>
<dbReference type="PROSITE" id="PS50217">
    <property type="entry name" value="BZIP"/>
    <property type="match status" value="1"/>
</dbReference>
<dbReference type="Gene3D" id="1.20.5.170">
    <property type="match status" value="1"/>
</dbReference>
<comment type="subcellular location">
    <subcellularLocation>
        <location evidence="1">Nucleus</location>
    </subcellularLocation>
</comment>
<keyword evidence="4" id="KW-0804">Transcription</keyword>
<sequence>MDSASAMTAALIDPQLELTVQSTSAEGMQYHHLLSTSTTFEPWNFMFELIGELPQPAQDMVVMGSDLHSDETSSLSFSLSTEQDLQFPLSPLEGSANLNELPGGGTSIATGLSEAGTSTDQKTPKAKKARKIRPRRGETRKKEQVKQRNRVAASKCRQKKKAKLDELKEMKSSLERRNNDLRMEYQRLRQEIGQVKSDLIHHTECNDSNINRWVNNEAKGYVEKLMRINERQRMKSISSADRVVDAIYMSSPHETAMPAKDPHMGPGVMCN</sequence>
<feature type="compositionally biased region" description="Polar residues" evidence="7">
    <location>
        <begin position="107"/>
        <end position="121"/>
    </location>
</feature>
<evidence type="ECO:0000313" key="10">
    <source>
        <dbReference type="Proteomes" id="UP000034112"/>
    </source>
</evidence>
<protein>
    <submittedName>
        <fullName evidence="9">BZIP transcription factor</fullName>
    </submittedName>
</protein>
<feature type="compositionally biased region" description="Basic and acidic residues" evidence="7">
    <location>
        <begin position="135"/>
        <end position="146"/>
    </location>
</feature>
<evidence type="ECO:0000256" key="7">
    <source>
        <dbReference type="SAM" id="MobiDB-lite"/>
    </source>
</evidence>
<evidence type="ECO:0000259" key="8">
    <source>
        <dbReference type="PROSITE" id="PS50217"/>
    </source>
</evidence>
<feature type="region of interest" description="Disordered" evidence="7">
    <location>
        <begin position="92"/>
        <end position="155"/>
    </location>
</feature>
<evidence type="ECO:0000256" key="1">
    <source>
        <dbReference type="ARBA" id="ARBA00004123"/>
    </source>
</evidence>
<evidence type="ECO:0000313" key="9">
    <source>
        <dbReference type="EMBL" id="KKO97607.1"/>
    </source>
</evidence>
<feature type="coiled-coil region" evidence="6">
    <location>
        <begin position="157"/>
        <end position="198"/>
    </location>
</feature>
<keyword evidence="5" id="KW-0539">Nucleus</keyword>
<dbReference type="SUPFAM" id="SSF57959">
    <property type="entry name" value="Leucine zipper domain"/>
    <property type="match status" value="1"/>
</dbReference>
<evidence type="ECO:0000256" key="3">
    <source>
        <dbReference type="ARBA" id="ARBA00023125"/>
    </source>
</evidence>
<dbReference type="InterPro" id="IPR002112">
    <property type="entry name" value="Leuzip_Jun"/>
</dbReference>
<dbReference type="EMBL" id="JOKZ01000533">
    <property type="protein sequence ID" value="KKO97607.1"/>
    <property type="molecule type" value="Genomic_DNA"/>
</dbReference>
<dbReference type="GO" id="GO:0003700">
    <property type="term" value="F:DNA-binding transcription factor activity"/>
    <property type="evidence" value="ECO:0007669"/>
    <property type="project" value="InterPro"/>
</dbReference>
<dbReference type="AlphaFoldDB" id="A0A0F9XA79"/>
<dbReference type="CDD" id="cd14687">
    <property type="entry name" value="bZIP_ATF2"/>
    <property type="match status" value="1"/>
</dbReference>
<dbReference type="GO" id="GO:0003677">
    <property type="term" value="F:DNA binding"/>
    <property type="evidence" value="ECO:0007669"/>
    <property type="project" value="UniProtKB-KW"/>
</dbReference>